<dbReference type="PANTHER" id="PTHR47955:SF14">
    <property type="entry name" value="OS01G0543600 PROTEIN"/>
    <property type="match status" value="1"/>
</dbReference>
<dbReference type="GO" id="GO:0016705">
    <property type="term" value="F:oxidoreductase activity, acting on paired donors, with incorporation or reduction of molecular oxygen"/>
    <property type="evidence" value="ECO:0007669"/>
    <property type="project" value="InterPro"/>
</dbReference>
<reference evidence="5 6" key="1">
    <citation type="journal article" date="2019" name="Sci. Rep.">
        <title>A high-quality genome of Eragrostis curvula grass provides insights into Poaceae evolution and supports new strategies to enhance forage quality.</title>
        <authorList>
            <person name="Carballo J."/>
            <person name="Santos B.A.C.M."/>
            <person name="Zappacosta D."/>
            <person name="Garbus I."/>
            <person name="Selva J.P."/>
            <person name="Gallo C.A."/>
            <person name="Diaz A."/>
            <person name="Albertini E."/>
            <person name="Caccamo M."/>
            <person name="Echenique V."/>
        </authorList>
    </citation>
    <scope>NUCLEOTIDE SEQUENCE [LARGE SCALE GENOMIC DNA]</scope>
    <source>
        <strain evidence="6">cv. Victoria</strain>
        <tissue evidence="5">Leaf</tissue>
    </source>
</reference>
<feature type="non-terminal residue" evidence="5">
    <location>
        <position position="1"/>
    </location>
</feature>
<evidence type="ECO:0000256" key="3">
    <source>
        <dbReference type="ARBA" id="ARBA00023004"/>
    </source>
</evidence>
<dbReference type="SUPFAM" id="SSF48264">
    <property type="entry name" value="Cytochrome P450"/>
    <property type="match status" value="1"/>
</dbReference>
<comment type="similarity">
    <text evidence="1">Belongs to the cytochrome P450 family.</text>
</comment>
<dbReference type="EMBL" id="RWGY01000031">
    <property type="protein sequence ID" value="TVU13871.1"/>
    <property type="molecule type" value="Genomic_DNA"/>
</dbReference>
<dbReference type="Proteomes" id="UP000324897">
    <property type="component" value="Unassembled WGS sequence"/>
</dbReference>
<dbReference type="InterPro" id="IPR036396">
    <property type="entry name" value="Cyt_P450_sf"/>
</dbReference>
<evidence type="ECO:0008006" key="7">
    <source>
        <dbReference type="Google" id="ProtNLM"/>
    </source>
</evidence>
<accession>A0A5J9TT40</accession>
<keyword evidence="2" id="KW-0479">Metal-binding</keyword>
<protein>
    <recommendedName>
        <fullName evidence="7">Cytochrome P450</fullName>
    </recommendedName>
</protein>
<dbReference type="InterPro" id="IPR001128">
    <property type="entry name" value="Cyt_P450"/>
</dbReference>
<organism evidence="5 6">
    <name type="scientific">Eragrostis curvula</name>
    <name type="common">weeping love grass</name>
    <dbReference type="NCBI Taxonomy" id="38414"/>
    <lineage>
        <taxon>Eukaryota</taxon>
        <taxon>Viridiplantae</taxon>
        <taxon>Streptophyta</taxon>
        <taxon>Embryophyta</taxon>
        <taxon>Tracheophyta</taxon>
        <taxon>Spermatophyta</taxon>
        <taxon>Magnoliopsida</taxon>
        <taxon>Liliopsida</taxon>
        <taxon>Poales</taxon>
        <taxon>Poaceae</taxon>
        <taxon>PACMAD clade</taxon>
        <taxon>Chloridoideae</taxon>
        <taxon>Eragrostideae</taxon>
        <taxon>Eragrostidinae</taxon>
        <taxon>Eragrostis</taxon>
    </lineage>
</organism>
<dbReference type="GO" id="GO:0005506">
    <property type="term" value="F:iron ion binding"/>
    <property type="evidence" value="ECO:0007669"/>
    <property type="project" value="InterPro"/>
</dbReference>
<dbReference type="AlphaFoldDB" id="A0A5J9TT40"/>
<evidence type="ECO:0000256" key="1">
    <source>
        <dbReference type="ARBA" id="ARBA00010617"/>
    </source>
</evidence>
<proteinExistence type="inferred from homology"/>
<feature type="transmembrane region" description="Helical" evidence="4">
    <location>
        <begin position="20"/>
        <end position="39"/>
    </location>
</feature>
<keyword evidence="4" id="KW-0812">Transmembrane</keyword>
<sequence length="186" mass="19785">MTKVAALDQLVADNSPTAKAVLTVLFPLTLLFVLLRYFTGAGAAAGARRANNKPPPSPPALPLVGHAHLIGALPHVSLREIAARHGGEEGLMLLRLGAVPTLVASSLRAARSVLRTHDQSLASRPRSVVGEVITYGPSDVAMAPYGEQWRQAKMLVTTHVLSAKKVQSYRAAREEEVAMANQLVNC</sequence>
<dbReference type="Gene3D" id="1.10.630.10">
    <property type="entry name" value="Cytochrome P450"/>
    <property type="match status" value="1"/>
</dbReference>
<dbReference type="OrthoDB" id="692890at2759"/>
<gene>
    <name evidence="5" type="ORF">EJB05_37302</name>
</gene>
<keyword evidence="6" id="KW-1185">Reference proteome</keyword>
<evidence type="ECO:0000256" key="2">
    <source>
        <dbReference type="ARBA" id="ARBA00022723"/>
    </source>
</evidence>
<name>A0A5J9TT40_9POAL</name>
<keyword evidence="4" id="KW-0472">Membrane</keyword>
<evidence type="ECO:0000256" key="4">
    <source>
        <dbReference type="SAM" id="Phobius"/>
    </source>
</evidence>
<evidence type="ECO:0000313" key="5">
    <source>
        <dbReference type="EMBL" id="TVU13871.1"/>
    </source>
</evidence>
<evidence type="ECO:0000313" key="6">
    <source>
        <dbReference type="Proteomes" id="UP000324897"/>
    </source>
</evidence>
<dbReference type="Pfam" id="PF00067">
    <property type="entry name" value="p450"/>
    <property type="match status" value="1"/>
</dbReference>
<dbReference type="GO" id="GO:0020037">
    <property type="term" value="F:heme binding"/>
    <property type="evidence" value="ECO:0007669"/>
    <property type="project" value="InterPro"/>
</dbReference>
<keyword evidence="3" id="KW-0408">Iron</keyword>
<keyword evidence="4" id="KW-1133">Transmembrane helix</keyword>
<dbReference type="GO" id="GO:0004497">
    <property type="term" value="F:monooxygenase activity"/>
    <property type="evidence" value="ECO:0007669"/>
    <property type="project" value="InterPro"/>
</dbReference>
<dbReference type="Gramene" id="TVU13871">
    <property type="protein sequence ID" value="TVU13871"/>
    <property type="gene ID" value="EJB05_37302"/>
</dbReference>
<comment type="caution">
    <text evidence="5">The sequence shown here is derived from an EMBL/GenBank/DDBJ whole genome shotgun (WGS) entry which is preliminary data.</text>
</comment>
<dbReference type="PANTHER" id="PTHR47955">
    <property type="entry name" value="CYTOCHROME P450 FAMILY 71 PROTEIN"/>
    <property type="match status" value="1"/>
</dbReference>